<dbReference type="CDD" id="cd21154">
    <property type="entry name" value="PUA_MJ1432-like"/>
    <property type="match status" value="1"/>
</dbReference>
<dbReference type="InterPro" id="IPR036974">
    <property type="entry name" value="PUA_sf"/>
</dbReference>
<dbReference type="InterPro" id="IPR015947">
    <property type="entry name" value="PUA-like_sf"/>
</dbReference>
<dbReference type="Pfam" id="PF01472">
    <property type="entry name" value="PUA"/>
    <property type="match status" value="1"/>
</dbReference>
<dbReference type="GO" id="GO:0001731">
    <property type="term" value="P:formation of translation preinitiation complex"/>
    <property type="evidence" value="ECO:0007669"/>
    <property type="project" value="TreeGrafter"/>
</dbReference>
<organism evidence="2 3">
    <name type="scientific">Halapricum desulfuricans</name>
    <dbReference type="NCBI Taxonomy" id="2841257"/>
    <lineage>
        <taxon>Archaea</taxon>
        <taxon>Methanobacteriati</taxon>
        <taxon>Methanobacteriota</taxon>
        <taxon>Stenosarchaea group</taxon>
        <taxon>Halobacteria</taxon>
        <taxon>Halobacteriales</taxon>
        <taxon>Haloarculaceae</taxon>
        <taxon>Halapricum</taxon>
    </lineage>
</organism>
<dbReference type="SMART" id="SM00359">
    <property type="entry name" value="PUA"/>
    <property type="match status" value="1"/>
</dbReference>
<dbReference type="InterPro" id="IPR004521">
    <property type="entry name" value="Uncharacterised_CHP00451"/>
</dbReference>
<dbReference type="PROSITE" id="PS50890">
    <property type="entry name" value="PUA"/>
    <property type="match status" value="1"/>
</dbReference>
<dbReference type="NCBIfam" id="TIGR00451">
    <property type="entry name" value="unchar_dom_2"/>
    <property type="match status" value="1"/>
</dbReference>
<reference evidence="2" key="1">
    <citation type="submission" date="2020-11" db="EMBL/GenBank/DDBJ databases">
        <title>Carbohydrate-dependent, anaerobic sulfur respiration: A novel catabolism in halophilic archaea.</title>
        <authorList>
            <person name="Sorokin D.Y."/>
            <person name="Messina E."/>
            <person name="Smedile F."/>
            <person name="La Cono V."/>
            <person name="Hallsworth J.E."/>
            <person name="Yakimov M.M."/>
        </authorList>
    </citation>
    <scope>NUCLEOTIDE SEQUENCE</scope>
    <source>
        <strain evidence="2">HSR12-1</strain>
    </source>
</reference>
<dbReference type="InterPro" id="IPR016437">
    <property type="entry name" value="MCT-1/Tma20"/>
</dbReference>
<gene>
    <name evidence="2" type="primary">tma20</name>
    <name evidence="2" type="ORF">HSR121_2367</name>
</gene>
<proteinExistence type="predicted"/>
<dbReference type="Gene3D" id="3.10.450.120">
    <property type="entry name" value="Pre-PUA domain, domain 1"/>
    <property type="match status" value="1"/>
</dbReference>
<dbReference type="PIRSF" id="PIRSF005067">
    <property type="entry name" value="Tma_RNA-bind_prd"/>
    <property type="match status" value="1"/>
</dbReference>
<sequence length="170" mass="18378">MNVKSRHHLRADAIDEIVEAVRETLGVEIDADSFEKVEFEDSDWDVVLVDGEPAVLYLDSETQGESDAAKPAPFLTVRGANEYPPERNVVTVDAGAVSFVSDGADVMRPGIVEADDSIEAGDLVVIAEETHGKVLAIGRARVDSEEMLGDEGKVVDSIHHVGDELYEFVA</sequence>
<name>A0A897N386_9EURY</name>
<dbReference type="AlphaFoldDB" id="A0A897N386"/>
<accession>A0A897N386</accession>
<dbReference type="GO" id="GO:0003723">
    <property type="term" value="F:RNA binding"/>
    <property type="evidence" value="ECO:0007669"/>
    <property type="project" value="InterPro"/>
</dbReference>
<dbReference type="RefSeq" id="WP_229113193.1">
    <property type="nucleotide sequence ID" value="NZ_CP064787.1"/>
</dbReference>
<dbReference type="GeneID" id="68855926"/>
<dbReference type="Gene3D" id="2.30.130.10">
    <property type="entry name" value="PUA domain"/>
    <property type="match status" value="1"/>
</dbReference>
<dbReference type="PANTHER" id="PTHR22798:SF0">
    <property type="entry name" value="MALIGNANT T-CELL-AMPLIFIED SEQUENCE 1"/>
    <property type="match status" value="1"/>
</dbReference>
<feature type="domain" description="PUA" evidence="1">
    <location>
        <begin position="88"/>
        <end position="162"/>
    </location>
</feature>
<dbReference type="PANTHER" id="PTHR22798">
    <property type="entry name" value="MCT-1 PROTEIN"/>
    <property type="match status" value="1"/>
</dbReference>
<dbReference type="InterPro" id="IPR022430">
    <property type="entry name" value="CHP03684"/>
</dbReference>
<evidence type="ECO:0000259" key="1">
    <source>
        <dbReference type="SMART" id="SM00359"/>
    </source>
</evidence>
<evidence type="ECO:0000313" key="2">
    <source>
        <dbReference type="EMBL" id="QSG06688.1"/>
    </source>
</evidence>
<dbReference type="EMBL" id="CP064787">
    <property type="protein sequence ID" value="QSG06688.1"/>
    <property type="molecule type" value="Genomic_DNA"/>
</dbReference>
<dbReference type="Proteomes" id="UP000663525">
    <property type="component" value="Chromosome"/>
</dbReference>
<evidence type="ECO:0000313" key="3">
    <source>
        <dbReference type="Proteomes" id="UP000663525"/>
    </source>
</evidence>
<dbReference type="NCBIfam" id="TIGR03684">
    <property type="entry name" value="arCOG00985"/>
    <property type="match status" value="1"/>
</dbReference>
<dbReference type="InterPro" id="IPR002478">
    <property type="entry name" value="PUA"/>
</dbReference>
<dbReference type="NCBIfam" id="NF011154">
    <property type="entry name" value="PRK14560.1-6"/>
    <property type="match status" value="1"/>
</dbReference>
<protein>
    <submittedName>
        <fullName evidence="2">Putative RNA-binding protein, contains PUA domain</fullName>
    </submittedName>
</protein>
<dbReference type="SUPFAM" id="SSF88697">
    <property type="entry name" value="PUA domain-like"/>
    <property type="match status" value="1"/>
</dbReference>